<gene>
    <name evidence="1" type="ORF">Sgleb_30050</name>
</gene>
<reference evidence="1 2" key="1">
    <citation type="submission" date="2019-12" db="EMBL/GenBank/DDBJ databases">
        <title>Whole genome shotgun sequence of Streptomyces hygroscopicus subsp. glebosus NBRC 13786.</title>
        <authorList>
            <person name="Ichikawa N."/>
            <person name="Kimura A."/>
            <person name="Kitahashi Y."/>
            <person name="Komaki H."/>
            <person name="Tamura T."/>
        </authorList>
    </citation>
    <scope>NUCLEOTIDE SEQUENCE [LARGE SCALE GENOMIC DNA]</scope>
    <source>
        <strain evidence="1 2">NBRC 13786</strain>
    </source>
</reference>
<protein>
    <submittedName>
        <fullName evidence="1">Uncharacterized protein</fullName>
    </submittedName>
</protein>
<dbReference type="Proteomes" id="UP000430079">
    <property type="component" value="Unassembled WGS sequence"/>
</dbReference>
<dbReference type="AlphaFoldDB" id="A0A640SVD4"/>
<name>A0A640SVD4_9ACTN</name>
<evidence type="ECO:0000313" key="2">
    <source>
        <dbReference type="Proteomes" id="UP000430079"/>
    </source>
</evidence>
<dbReference type="EMBL" id="BLIO01000001">
    <property type="protein sequence ID" value="GFE14958.1"/>
    <property type="molecule type" value="Genomic_DNA"/>
</dbReference>
<organism evidence="1 2">
    <name type="scientific">Streptomyces glebosus</name>
    <dbReference type="NCBI Taxonomy" id="249580"/>
    <lineage>
        <taxon>Bacteria</taxon>
        <taxon>Bacillati</taxon>
        <taxon>Actinomycetota</taxon>
        <taxon>Actinomycetes</taxon>
        <taxon>Kitasatosporales</taxon>
        <taxon>Streptomycetaceae</taxon>
        <taxon>Streptomyces</taxon>
    </lineage>
</organism>
<accession>A0A640SVD4</accession>
<keyword evidence="2" id="KW-1185">Reference proteome</keyword>
<sequence>MRDLGTTSAIGTAQPLTAPRPVVYRAEASARYPDGSSIDLGGWTSYSPGRVLGWVRTRAEHVAQQLGAPYDGVVRAWLEDADGYRWARDGLAAGIPVVVRAVDADGCTYALTARPAAEARTVTPVKAPPIREAA</sequence>
<comment type="caution">
    <text evidence="1">The sequence shown here is derived from an EMBL/GenBank/DDBJ whole genome shotgun (WGS) entry which is preliminary data.</text>
</comment>
<evidence type="ECO:0000313" key="1">
    <source>
        <dbReference type="EMBL" id="GFE14958.1"/>
    </source>
</evidence>
<proteinExistence type="predicted"/>